<proteinExistence type="inferred from homology"/>
<dbReference type="RefSeq" id="WP_340361041.1">
    <property type="nucleotide sequence ID" value="NZ_JBBKZU010000025.1"/>
</dbReference>
<comment type="similarity">
    <text evidence="1">Belongs to the UPF0065 (bug) family.</text>
</comment>
<dbReference type="EMBL" id="JBBKZU010000025">
    <property type="protein sequence ID" value="MEJ8815844.1"/>
    <property type="molecule type" value="Genomic_DNA"/>
</dbReference>
<accession>A0ABU8VQA5</accession>
<dbReference type="CDD" id="cd07012">
    <property type="entry name" value="PBP2_Bug_TTT"/>
    <property type="match status" value="1"/>
</dbReference>
<sequence length="322" mass="32839">MRPSFARKLLCAISLTTAALGAYAQGFPSKPVTIVAPFAAGGSADGIARVVARELGQVLGQPVVVDNKPGAGGATGLILVANAKPDGYTIGMGATGAIVIGPHLPDAPPLNPAKQLQPLAKLADIPLVLVSGANSGYGNLQSLLNAAKAAEVPMANAGQYTAHHLSAELLASTTKTRLPAVPYRGSAPAVTDVIGGQVPVAMVDLTSVAGHLKAGTVKALGVTSPNRSKLAPEIPSISEAVPGYAAPAWMGLFAPRGVPTDVSDKLAKGIQTVLEKPEVQTQILNLSAEPAYLGPKPFATFIEAESKRWATVIASLPRQPQK</sequence>
<dbReference type="InterPro" id="IPR042100">
    <property type="entry name" value="Bug_dom1"/>
</dbReference>
<keyword evidence="2" id="KW-0732">Signal</keyword>
<reference evidence="3 4" key="1">
    <citation type="submission" date="2024-03" db="EMBL/GenBank/DDBJ databases">
        <title>Novel species of the genus Variovorax.</title>
        <authorList>
            <person name="Liu Q."/>
            <person name="Xin Y.-H."/>
        </authorList>
    </citation>
    <scope>NUCLEOTIDE SEQUENCE [LARGE SCALE GENOMIC DNA]</scope>
    <source>
        <strain evidence="3 4">KACC 18899</strain>
    </source>
</reference>
<dbReference type="InterPro" id="IPR005064">
    <property type="entry name" value="BUG"/>
</dbReference>
<feature type="chain" id="PRO_5047417400" evidence="2">
    <location>
        <begin position="25"/>
        <end position="322"/>
    </location>
</feature>
<dbReference type="Pfam" id="PF03401">
    <property type="entry name" value="TctC"/>
    <property type="match status" value="1"/>
</dbReference>
<keyword evidence="4" id="KW-1185">Reference proteome</keyword>
<name>A0ABU8VQA5_9BURK</name>
<dbReference type="PANTHER" id="PTHR42928:SF5">
    <property type="entry name" value="BLR1237 PROTEIN"/>
    <property type="match status" value="1"/>
</dbReference>
<dbReference type="Gene3D" id="3.40.190.10">
    <property type="entry name" value="Periplasmic binding protein-like II"/>
    <property type="match status" value="1"/>
</dbReference>
<evidence type="ECO:0000256" key="1">
    <source>
        <dbReference type="ARBA" id="ARBA00006987"/>
    </source>
</evidence>
<evidence type="ECO:0000256" key="2">
    <source>
        <dbReference type="SAM" id="SignalP"/>
    </source>
</evidence>
<evidence type="ECO:0000313" key="4">
    <source>
        <dbReference type="Proteomes" id="UP001365846"/>
    </source>
</evidence>
<evidence type="ECO:0000313" key="3">
    <source>
        <dbReference type="EMBL" id="MEJ8815844.1"/>
    </source>
</evidence>
<comment type="caution">
    <text evidence="3">The sequence shown here is derived from an EMBL/GenBank/DDBJ whole genome shotgun (WGS) entry which is preliminary data.</text>
</comment>
<dbReference type="SUPFAM" id="SSF53850">
    <property type="entry name" value="Periplasmic binding protein-like II"/>
    <property type="match status" value="1"/>
</dbReference>
<gene>
    <name evidence="3" type="ORF">WKW77_32610</name>
</gene>
<protein>
    <submittedName>
        <fullName evidence="3">Tripartite tricarboxylate transporter substrate binding protein</fullName>
    </submittedName>
</protein>
<dbReference type="Proteomes" id="UP001365846">
    <property type="component" value="Unassembled WGS sequence"/>
</dbReference>
<dbReference type="PANTHER" id="PTHR42928">
    <property type="entry name" value="TRICARBOXYLATE-BINDING PROTEIN"/>
    <property type="match status" value="1"/>
</dbReference>
<dbReference type="Gene3D" id="3.40.190.150">
    <property type="entry name" value="Bordetella uptake gene, domain 1"/>
    <property type="match status" value="1"/>
</dbReference>
<organism evidence="3 4">
    <name type="scientific">Variovorax ureilyticus</name>
    <dbReference type="NCBI Taxonomy" id="1836198"/>
    <lineage>
        <taxon>Bacteria</taxon>
        <taxon>Pseudomonadati</taxon>
        <taxon>Pseudomonadota</taxon>
        <taxon>Betaproteobacteria</taxon>
        <taxon>Burkholderiales</taxon>
        <taxon>Comamonadaceae</taxon>
        <taxon>Variovorax</taxon>
    </lineage>
</organism>
<feature type="signal peptide" evidence="2">
    <location>
        <begin position="1"/>
        <end position="24"/>
    </location>
</feature>
<dbReference type="PIRSF" id="PIRSF017082">
    <property type="entry name" value="YflP"/>
    <property type="match status" value="1"/>
</dbReference>